<organism evidence="1 2">
    <name type="scientific">Streptococcus dysgalactiae subsp. equisimilis AC-2713</name>
    <dbReference type="NCBI Taxonomy" id="759913"/>
    <lineage>
        <taxon>Bacteria</taxon>
        <taxon>Bacillati</taxon>
        <taxon>Bacillota</taxon>
        <taxon>Bacilli</taxon>
        <taxon>Lactobacillales</taxon>
        <taxon>Streptococcaceae</taxon>
        <taxon>Streptococcus</taxon>
    </lineage>
</organism>
<accession>A0AB33R5T4</accession>
<dbReference type="EMBL" id="HE858529">
    <property type="protein sequence ID" value="CCI62087.1"/>
    <property type="molecule type" value="Genomic_DNA"/>
</dbReference>
<evidence type="ECO:0000313" key="2">
    <source>
        <dbReference type="Proteomes" id="UP000009215"/>
    </source>
</evidence>
<dbReference type="KEGG" id="sdc:SDSE_0589"/>
<reference evidence="1 2" key="1">
    <citation type="submission" date="2012-05" db="EMBL/GenBank/DDBJ databases">
        <title>Complete genome sequence of a Streptococcus dysgalactiae subsp. equisimilis strain possessing Lancefield's group A antigen.</title>
        <authorList>
            <person name="Luetticken R."/>
            <person name="Bruellhoff K."/>
            <person name="Van der Linden M."/>
            <person name="Peltroche-Llacsahuanga H."/>
            <person name="Blom J."/>
            <person name="Weber-Lehmann J."/>
            <person name="Ferretti J.J."/>
            <person name="McShan W.M."/>
        </authorList>
    </citation>
    <scope>NUCLEOTIDE SEQUENCE [LARGE SCALE GENOMIC DNA]</scope>
    <source>
        <strain evidence="1 2">AC-2713</strain>
    </source>
</reference>
<protein>
    <submittedName>
        <fullName evidence="1">Uncharacterized protein</fullName>
    </submittedName>
</protein>
<evidence type="ECO:0000313" key="1">
    <source>
        <dbReference type="EMBL" id="CCI62087.1"/>
    </source>
</evidence>
<proteinExistence type="predicted"/>
<name>A0AB33R5T4_STREQ</name>
<sequence length="35" mass="4013">MSPSFFNHVNFIILKAPIQEKGKPVKEHFLATKKS</sequence>
<dbReference type="AlphaFoldDB" id="A0AB33R5T4"/>
<dbReference type="Proteomes" id="UP000009215">
    <property type="component" value="Chromosome"/>
</dbReference>
<gene>
    <name evidence="1" type="ORF">SDSE_0589</name>
</gene>